<dbReference type="Proteomes" id="UP001501747">
    <property type="component" value="Unassembled WGS sequence"/>
</dbReference>
<protein>
    <submittedName>
        <fullName evidence="2">Serine hydrolase</fullName>
    </submittedName>
</protein>
<dbReference type="InterPro" id="IPR001466">
    <property type="entry name" value="Beta-lactam-related"/>
</dbReference>
<gene>
    <name evidence="2" type="ORF">GCM10022247_17330</name>
</gene>
<dbReference type="RefSeq" id="WP_344872449.1">
    <property type="nucleotide sequence ID" value="NZ_BAABAL010000005.1"/>
</dbReference>
<accession>A0ABP7RI42</accession>
<evidence type="ECO:0000313" key="2">
    <source>
        <dbReference type="EMBL" id="GAA3997774.1"/>
    </source>
</evidence>
<dbReference type="SUPFAM" id="SSF56601">
    <property type="entry name" value="beta-lactamase/transpeptidase-like"/>
    <property type="match status" value="1"/>
</dbReference>
<dbReference type="GO" id="GO:0016787">
    <property type="term" value="F:hydrolase activity"/>
    <property type="evidence" value="ECO:0007669"/>
    <property type="project" value="UniProtKB-KW"/>
</dbReference>
<sequence length="412" mass="44684">MGQQGNGGFSDTGLSRVRDVLAGHVDSGKIPGLVALVSRGGQTHVEALGTMRHDGGAAMSRDTIFRMASTSKPVAMAAAMILLDECRLRLDDVVDPWLPELADRKVLKRIDGPLEDTVPARRPITVRDLVTSTFGLGMDLTALGTPIMNAIFEQGLTPNLPTPMPEPDEWMRRLGALPLMHQPGEHWQYHLSNDLLGVLVARVTGQSFESFLRERVFDPLGMKDTGFHVPESKLHRLPPAYAPDPRSGEFVVWDEAEGGRHSSAPAFQGGGGGLVSTVDDYHSYFRMLLNHGVHDGERILSRAAVELMTTNRLTPEQNAARNTMATNNVHLSFGQGQHGGWGMGMGVRTYRADYAPVGQFGWDGGSGTSTYADPENQLVGILLTQVGMSVPSSAHAIHDFWTTVYQALSPAE</sequence>
<proteinExistence type="predicted"/>
<dbReference type="InterPro" id="IPR050789">
    <property type="entry name" value="Diverse_Enzym_Activities"/>
</dbReference>
<dbReference type="Pfam" id="PF00144">
    <property type="entry name" value="Beta-lactamase"/>
    <property type="match status" value="1"/>
</dbReference>
<evidence type="ECO:0000313" key="3">
    <source>
        <dbReference type="Proteomes" id="UP001501747"/>
    </source>
</evidence>
<dbReference type="EMBL" id="BAABAL010000005">
    <property type="protein sequence ID" value="GAA3997774.1"/>
    <property type="molecule type" value="Genomic_DNA"/>
</dbReference>
<evidence type="ECO:0000259" key="1">
    <source>
        <dbReference type="Pfam" id="PF00144"/>
    </source>
</evidence>
<name>A0ABP7RI42_9PSEU</name>
<dbReference type="PANTHER" id="PTHR43283">
    <property type="entry name" value="BETA-LACTAMASE-RELATED"/>
    <property type="match status" value="1"/>
</dbReference>
<feature type="domain" description="Beta-lactamase-related" evidence="1">
    <location>
        <begin position="18"/>
        <end position="386"/>
    </location>
</feature>
<comment type="caution">
    <text evidence="2">The sequence shown here is derived from an EMBL/GenBank/DDBJ whole genome shotgun (WGS) entry which is preliminary data.</text>
</comment>
<dbReference type="InterPro" id="IPR012338">
    <property type="entry name" value="Beta-lactam/transpept-like"/>
</dbReference>
<reference evidence="3" key="1">
    <citation type="journal article" date="2019" name="Int. J. Syst. Evol. Microbiol.">
        <title>The Global Catalogue of Microorganisms (GCM) 10K type strain sequencing project: providing services to taxonomists for standard genome sequencing and annotation.</title>
        <authorList>
            <consortium name="The Broad Institute Genomics Platform"/>
            <consortium name="The Broad Institute Genome Sequencing Center for Infectious Disease"/>
            <person name="Wu L."/>
            <person name="Ma J."/>
        </authorList>
    </citation>
    <scope>NUCLEOTIDE SEQUENCE [LARGE SCALE GENOMIC DNA]</scope>
    <source>
        <strain evidence="3">JCM 17342</strain>
    </source>
</reference>
<organism evidence="2 3">
    <name type="scientific">Allokutzneria multivorans</name>
    <dbReference type="NCBI Taxonomy" id="1142134"/>
    <lineage>
        <taxon>Bacteria</taxon>
        <taxon>Bacillati</taxon>
        <taxon>Actinomycetota</taxon>
        <taxon>Actinomycetes</taxon>
        <taxon>Pseudonocardiales</taxon>
        <taxon>Pseudonocardiaceae</taxon>
        <taxon>Allokutzneria</taxon>
    </lineage>
</organism>
<dbReference type="PANTHER" id="PTHR43283:SF3">
    <property type="entry name" value="BETA-LACTAMASE FAMILY PROTEIN (AFU_ORTHOLOGUE AFUA_5G07500)"/>
    <property type="match status" value="1"/>
</dbReference>
<keyword evidence="2" id="KW-0378">Hydrolase</keyword>
<dbReference type="Gene3D" id="3.40.710.10">
    <property type="entry name" value="DD-peptidase/beta-lactamase superfamily"/>
    <property type="match status" value="1"/>
</dbReference>
<keyword evidence="3" id="KW-1185">Reference proteome</keyword>